<gene>
    <name evidence="1" type="ORF">EVA_19678</name>
</gene>
<dbReference type="AlphaFoldDB" id="J9FBD8"/>
<organism evidence="1">
    <name type="scientific">gut metagenome</name>
    <dbReference type="NCBI Taxonomy" id="749906"/>
    <lineage>
        <taxon>unclassified sequences</taxon>
        <taxon>metagenomes</taxon>
        <taxon>organismal metagenomes</taxon>
    </lineage>
</organism>
<accession>J9FBD8</accession>
<reference evidence="1" key="1">
    <citation type="journal article" date="2012" name="PLoS ONE">
        <title>Gene sets for utilization of primary and secondary nutrition supplies in the distal gut of endangered iberian lynx.</title>
        <authorList>
            <person name="Alcaide M."/>
            <person name="Messina E."/>
            <person name="Richter M."/>
            <person name="Bargiela R."/>
            <person name="Peplies J."/>
            <person name="Huws S.A."/>
            <person name="Newbold C.J."/>
            <person name="Golyshin P.N."/>
            <person name="Simon M.A."/>
            <person name="Lopez G."/>
            <person name="Yakimov M.M."/>
            <person name="Ferrer M."/>
        </authorList>
    </citation>
    <scope>NUCLEOTIDE SEQUENCE</scope>
</reference>
<evidence type="ECO:0000313" key="1">
    <source>
        <dbReference type="EMBL" id="EJW92216.1"/>
    </source>
</evidence>
<dbReference type="InterPro" id="IPR016163">
    <property type="entry name" value="Ald_DH_C"/>
</dbReference>
<name>J9FBD8_9ZZZZ</name>
<sequence length="31" mass="3550">MICASEQSVTVLENVYKEVKEEFALRGCYLP</sequence>
<proteinExistence type="predicted"/>
<dbReference type="GO" id="GO:0016620">
    <property type="term" value="F:oxidoreductase activity, acting on the aldehyde or oxo group of donors, NAD or NADP as acceptor"/>
    <property type="evidence" value="ECO:0007669"/>
    <property type="project" value="InterPro"/>
</dbReference>
<feature type="non-terminal residue" evidence="1">
    <location>
        <position position="31"/>
    </location>
</feature>
<dbReference type="EMBL" id="AMCI01007685">
    <property type="protein sequence ID" value="EJW92216.1"/>
    <property type="molecule type" value="Genomic_DNA"/>
</dbReference>
<comment type="caution">
    <text evidence="1">The sequence shown here is derived from an EMBL/GenBank/DDBJ whole genome shotgun (WGS) entry which is preliminary data.</text>
</comment>
<dbReference type="Gene3D" id="3.40.309.10">
    <property type="entry name" value="Aldehyde Dehydrogenase, Chain A, domain 2"/>
    <property type="match status" value="1"/>
</dbReference>
<protein>
    <submittedName>
        <fullName evidence="1">Uncharacterized protein</fullName>
    </submittedName>
</protein>